<evidence type="ECO:0000313" key="1">
    <source>
        <dbReference type="EMBL" id="GAA5181681.1"/>
    </source>
</evidence>
<sequence length="79" mass="8711">MLAERITEVLGGLVTETMRASAADRAKVRAAVHYFVLRRDGRGERGAVRTLTEDARVVNEILAALNRQDLLIRLAPEPA</sequence>
<protein>
    <submittedName>
        <fullName evidence="1">Uncharacterized protein</fullName>
    </submittedName>
</protein>
<gene>
    <name evidence="1" type="ORF">GCM10023322_16920</name>
</gene>
<dbReference type="Proteomes" id="UP001501570">
    <property type="component" value="Unassembled WGS sequence"/>
</dbReference>
<organism evidence="1 2">
    <name type="scientific">Rugosimonospora acidiphila</name>
    <dbReference type="NCBI Taxonomy" id="556531"/>
    <lineage>
        <taxon>Bacteria</taxon>
        <taxon>Bacillati</taxon>
        <taxon>Actinomycetota</taxon>
        <taxon>Actinomycetes</taxon>
        <taxon>Micromonosporales</taxon>
        <taxon>Micromonosporaceae</taxon>
        <taxon>Rugosimonospora</taxon>
    </lineage>
</organism>
<accession>A0ABP9RNJ5</accession>
<comment type="caution">
    <text evidence="1">The sequence shown here is derived from an EMBL/GenBank/DDBJ whole genome shotgun (WGS) entry which is preliminary data.</text>
</comment>
<keyword evidence="2" id="KW-1185">Reference proteome</keyword>
<dbReference type="EMBL" id="BAABJQ010000004">
    <property type="protein sequence ID" value="GAA5181681.1"/>
    <property type="molecule type" value="Genomic_DNA"/>
</dbReference>
<evidence type="ECO:0000313" key="2">
    <source>
        <dbReference type="Proteomes" id="UP001501570"/>
    </source>
</evidence>
<proteinExistence type="predicted"/>
<name>A0ABP9RNJ5_9ACTN</name>
<reference evidence="2" key="1">
    <citation type="journal article" date="2019" name="Int. J. Syst. Evol. Microbiol.">
        <title>The Global Catalogue of Microorganisms (GCM) 10K type strain sequencing project: providing services to taxonomists for standard genome sequencing and annotation.</title>
        <authorList>
            <consortium name="The Broad Institute Genomics Platform"/>
            <consortium name="The Broad Institute Genome Sequencing Center for Infectious Disease"/>
            <person name="Wu L."/>
            <person name="Ma J."/>
        </authorList>
    </citation>
    <scope>NUCLEOTIDE SEQUENCE [LARGE SCALE GENOMIC DNA]</scope>
    <source>
        <strain evidence="2">JCM 18304</strain>
    </source>
</reference>